<keyword evidence="3" id="KW-0238">DNA-binding</keyword>
<evidence type="ECO:0000313" key="3">
    <source>
        <dbReference type="EMBL" id="MFL4471961.1"/>
    </source>
</evidence>
<comment type="caution">
    <text evidence="3">The sequence shown here is derived from an EMBL/GenBank/DDBJ whole genome shotgun (WGS) entry which is preliminary data.</text>
</comment>
<dbReference type="GO" id="GO:0003677">
    <property type="term" value="F:DNA binding"/>
    <property type="evidence" value="ECO:0007669"/>
    <property type="project" value="UniProtKB-KW"/>
</dbReference>
<dbReference type="Pfam" id="PF09836">
    <property type="entry name" value="DUF2063"/>
    <property type="match status" value="1"/>
</dbReference>
<sequence>MTGTQSQFRSALLDPEARPPDGLRDAQGRPAIKRFDVYRNNVTVALIEALGTAFPVLHKLLGTQNFDHLARLFARAHPPETPLMMHYGAAMPAFLEGFAPLSHIAYLPDVARLELALRRSYHAADAPEFDAGRLGAVSPDALMASTLTLAPAVELIASRWPLVDIWRFNTIDDAPKPRASAQSALITRAAFDPEPHPLDPAQTEWVARIMSGASLAAAQDAAGAIDAAFDLTPLLSLLIQNNAIADVTTPKE</sequence>
<protein>
    <submittedName>
        <fullName evidence="3">DNA-binding domain-containing protein</fullName>
    </submittedName>
</protein>
<accession>A0ABW8UXS4</accession>
<proteinExistence type="predicted"/>
<dbReference type="Proteomes" id="UP001627408">
    <property type="component" value="Unassembled WGS sequence"/>
</dbReference>
<reference evidence="3 4" key="1">
    <citation type="submission" date="2024-08" db="EMBL/GenBank/DDBJ databases">
        <title>Tateyamaria sp. nov., isolated from marine algae.</title>
        <authorList>
            <person name="Choi B.J."/>
            <person name="Kim J.M."/>
            <person name="Lee J.K."/>
            <person name="Choi D.G."/>
            <person name="Bayburt H."/>
            <person name="Baek J.H."/>
            <person name="Han D.M."/>
            <person name="Jeon C.O."/>
        </authorList>
    </citation>
    <scope>NUCLEOTIDE SEQUENCE [LARGE SCALE GENOMIC DNA]</scope>
    <source>
        <strain evidence="3 4">KMU-156</strain>
    </source>
</reference>
<feature type="compositionally biased region" description="Basic and acidic residues" evidence="1">
    <location>
        <begin position="15"/>
        <end position="27"/>
    </location>
</feature>
<evidence type="ECO:0000259" key="2">
    <source>
        <dbReference type="Pfam" id="PF09836"/>
    </source>
</evidence>
<dbReference type="InterPro" id="IPR044922">
    <property type="entry name" value="DUF2063_N_sf"/>
</dbReference>
<dbReference type="Gene3D" id="1.10.150.690">
    <property type="entry name" value="DUF2063"/>
    <property type="match status" value="1"/>
</dbReference>
<dbReference type="InterPro" id="IPR018640">
    <property type="entry name" value="DUF2063"/>
</dbReference>
<organism evidence="3 4">
    <name type="scientific">Tateyamaria armeniaca</name>
    <dbReference type="NCBI Taxonomy" id="2518930"/>
    <lineage>
        <taxon>Bacteria</taxon>
        <taxon>Pseudomonadati</taxon>
        <taxon>Pseudomonadota</taxon>
        <taxon>Alphaproteobacteria</taxon>
        <taxon>Rhodobacterales</taxon>
        <taxon>Roseobacteraceae</taxon>
        <taxon>Tateyamaria</taxon>
    </lineage>
</organism>
<feature type="region of interest" description="Disordered" evidence="1">
    <location>
        <begin position="1"/>
        <end position="27"/>
    </location>
</feature>
<feature type="domain" description="Putative DNA-binding" evidence="2">
    <location>
        <begin position="4"/>
        <end position="95"/>
    </location>
</feature>
<keyword evidence="4" id="KW-1185">Reference proteome</keyword>
<gene>
    <name evidence="3" type="ORF">ACERZ8_19530</name>
</gene>
<evidence type="ECO:0000256" key="1">
    <source>
        <dbReference type="SAM" id="MobiDB-lite"/>
    </source>
</evidence>
<name>A0ABW8UXS4_9RHOB</name>
<evidence type="ECO:0000313" key="4">
    <source>
        <dbReference type="Proteomes" id="UP001627408"/>
    </source>
</evidence>
<dbReference type="EMBL" id="JBHDIY010000002">
    <property type="protein sequence ID" value="MFL4471961.1"/>
    <property type="molecule type" value="Genomic_DNA"/>
</dbReference>
<dbReference type="RefSeq" id="WP_407593832.1">
    <property type="nucleotide sequence ID" value="NZ_JBHDIY010000002.1"/>
</dbReference>